<sequence length="189" mass="21590">MLPDADLAVIEAVAAKLTEKRRLLSLKFQNDQPLCAKAFLVDLKTLEAQQLKLLLTIESKLEEELILSTHNELGCADRHLKPTHWPMLNEDEIFKQLELSKNMHCYNLSVLLSVEMAKTLPITRADGYDNKQGLLTTGKIYITGFNVTRHDLRDCLTRASASWAHSRISSSCLYRETLMLRELFVEITF</sequence>
<reference evidence="2" key="1">
    <citation type="submission" date="2022-11" db="UniProtKB">
        <authorList>
            <consortium name="WormBaseParasite"/>
        </authorList>
    </citation>
    <scope>IDENTIFICATION</scope>
</reference>
<dbReference type="WBParaSite" id="jg10240">
    <property type="protein sequence ID" value="jg10240"/>
    <property type="gene ID" value="jg10240"/>
</dbReference>
<protein>
    <submittedName>
        <fullName evidence="2">Uncharacterized protein</fullName>
    </submittedName>
</protein>
<organism evidence="1 2">
    <name type="scientific">Ditylenchus dipsaci</name>
    <dbReference type="NCBI Taxonomy" id="166011"/>
    <lineage>
        <taxon>Eukaryota</taxon>
        <taxon>Metazoa</taxon>
        <taxon>Ecdysozoa</taxon>
        <taxon>Nematoda</taxon>
        <taxon>Chromadorea</taxon>
        <taxon>Rhabditida</taxon>
        <taxon>Tylenchina</taxon>
        <taxon>Tylenchomorpha</taxon>
        <taxon>Sphaerularioidea</taxon>
        <taxon>Anguinidae</taxon>
        <taxon>Anguininae</taxon>
        <taxon>Ditylenchus</taxon>
    </lineage>
</organism>
<keyword evidence="1" id="KW-1185">Reference proteome</keyword>
<proteinExistence type="predicted"/>
<name>A0A915CML6_9BILA</name>
<dbReference type="Proteomes" id="UP000887574">
    <property type="component" value="Unplaced"/>
</dbReference>
<accession>A0A915CML6</accession>
<dbReference type="AlphaFoldDB" id="A0A915CML6"/>
<evidence type="ECO:0000313" key="2">
    <source>
        <dbReference type="WBParaSite" id="jg10240"/>
    </source>
</evidence>
<evidence type="ECO:0000313" key="1">
    <source>
        <dbReference type="Proteomes" id="UP000887574"/>
    </source>
</evidence>